<evidence type="ECO:0000256" key="1">
    <source>
        <dbReference type="ARBA" id="ARBA00004123"/>
    </source>
</evidence>
<keyword evidence="5" id="KW-0862">Zinc</keyword>
<evidence type="ECO:0000313" key="12">
    <source>
        <dbReference type="Proteomes" id="UP000000702"/>
    </source>
</evidence>
<gene>
    <name evidence="11" type="ORF">TCIL3000_0_15490</name>
</gene>
<accession>F9WH52</accession>
<dbReference type="Proteomes" id="UP000000702">
    <property type="component" value="Unassembled WGS sequence"/>
</dbReference>
<keyword evidence="2" id="KW-0479">Metal-binding</keyword>
<keyword evidence="9" id="KW-0732">Signal</keyword>
<dbReference type="GO" id="GO:0000978">
    <property type="term" value="F:RNA polymerase II cis-regulatory region sequence-specific DNA binding"/>
    <property type="evidence" value="ECO:0007669"/>
    <property type="project" value="TreeGrafter"/>
</dbReference>
<dbReference type="Pfam" id="PF11727">
    <property type="entry name" value="ISG65-75"/>
    <property type="match status" value="1"/>
</dbReference>
<dbReference type="PROSITE" id="PS00028">
    <property type="entry name" value="ZINC_FINGER_C2H2_1"/>
    <property type="match status" value="3"/>
</dbReference>
<dbReference type="InterPro" id="IPR050527">
    <property type="entry name" value="Snail/Krueppel_Znf"/>
</dbReference>
<dbReference type="GO" id="GO:0008270">
    <property type="term" value="F:zinc ion binding"/>
    <property type="evidence" value="ECO:0007669"/>
    <property type="project" value="UniProtKB-KW"/>
</dbReference>
<feature type="signal peptide" evidence="9">
    <location>
        <begin position="1"/>
        <end position="21"/>
    </location>
</feature>
<dbReference type="SMART" id="SM00355">
    <property type="entry name" value="ZnF_C2H2"/>
    <property type="match status" value="3"/>
</dbReference>
<evidence type="ECO:0000256" key="9">
    <source>
        <dbReference type="SAM" id="SignalP"/>
    </source>
</evidence>
<sequence>MRALAYVGMVSLMALIPGSMSRADVSASKLSEEATVFLCGIKNLLEDVRDGSSKHFAERTERAYGDVTTYREQVDKEVYAIKRLLEEAEAKKKFKEEDVGTLKNAAEEIKRNNDREYERATKLMHNFREQREKAMEATRRALEKLQEKAMGKSSQGARLTLVDVCNGRKHPIATGTALKAALERWRDVKEKGITNCTVKSEWEGHVDEAVTRMIQLFESLADVEKAAPNSLSHLALVSAFRRGATNLDSLEKIVQDAKRAVQPGAVVSLLDRANLSLSKENTEENSYVPWHEWLFNDTRTIVEATVAIVCLFICLKRNKVTKLAIEQEKHKWLVKKDELETRIFYWRERLYYLQDHVRYWKARKIYVQAKAAYLDKVAEELKRRADENNEPSDELKKDLAGDRKKRADELKKRLNELKERADELKKRLDELKEHAEETNKSNNSADDLWKDVRFGRYWKGGTKKLTDGFNSRFAKLKRRTLDKNDLKMVGDDLETWADGQEKDVEKWTDELMKDPEEEDAEHENTHLVYDTVSVRLKCPHCPKTYASVGCLKRHMLGKHPSVAEPDANIIDNVRLECPHCPKTYVSFGWLKRHMLGKHSSEAESDVNIAVDNVRLECPQGCGKTYASVGCLKRHMLEKHQ</sequence>
<dbReference type="InterPro" id="IPR021057">
    <property type="entry name" value="Trypano_invariant_glycop"/>
</dbReference>
<feature type="coiled-coil region" evidence="8">
    <location>
        <begin position="71"/>
        <end position="155"/>
    </location>
</feature>
<dbReference type="Pfam" id="PF13894">
    <property type="entry name" value="zf-C2H2_4"/>
    <property type="match status" value="2"/>
</dbReference>
<name>F9WH52_TRYCI</name>
<dbReference type="GO" id="GO:0005634">
    <property type="term" value="C:nucleus"/>
    <property type="evidence" value="ECO:0007669"/>
    <property type="project" value="UniProtKB-SubCell"/>
</dbReference>
<evidence type="ECO:0000256" key="7">
    <source>
        <dbReference type="PROSITE-ProRule" id="PRU00042"/>
    </source>
</evidence>
<dbReference type="VEuPathDB" id="TriTrypDB:TcIL3000_0_15490"/>
<evidence type="ECO:0000256" key="5">
    <source>
        <dbReference type="ARBA" id="ARBA00022833"/>
    </source>
</evidence>
<feature type="coiled-coil region" evidence="8">
    <location>
        <begin position="400"/>
        <end position="448"/>
    </location>
</feature>
<dbReference type="PANTHER" id="PTHR24388:SF54">
    <property type="entry name" value="PROTEIN ESCARGOT"/>
    <property type="match status" value="1"/>
</dbReference>
<protein>
    <submittedName>
        <fullName evidence="11">WGS project CAEQ00000000 data, annotated contig 596</fullName>
    </submittedName>
</protein>
<evidence type="ECO:0000256" key="4">
    <source>
        <dbReference type="ARBA" id="ARBA00022771"/>
    </source>
</evidence>
<organism evidence="11 12">
    <name type="scientific">Trypanosoma congolense (strain IL3000)</name>
    <dbReference type="NCBI Taxonomy" id="1068625"/>
    <lineage>
        <taxon>Eukaryota</taxon>
        <taxon>Discoba</taxon>
        <taxon>Euglenozoa</taxon>
        <taxon>Kinetoplastea</taxon>
        <taxon>Metakinetoplastina</taxon>
        <taxon>Trypanosomatida</taxon>
        <taxon>Trypanosomatidae</taxon>
        <taxon>Trypanosoma</taxon>
        <taxon>Nannomonas</taxon>
    </lineage>
</organism>
<keyword evidence="12" id="KW-1185">Reference proteome</keyword>
<keyword evidence="4 7" id="KW-0863">Zinc-finger</keyword>
<evidence type="ECO:0000256" key="3">
    <source>
        <dbReference type="ARBA" id="ARBA00022737"/>
    </source>
</evidence>
<comment type="subcellular location">
    <subcellularLocation>
        <location evidence="1">Nucleus</location>
    </subcellularLocation>
</comment>
<keyword evidence="6" id="KW-0539">Nucleus</keyword>
<keyword evidence="8" id="KW-0175">Coiled coil</keyword>
<dbReference type="AlphaFoldDB" id="F9WH52"/>
<dbReference type="InterPro" id="IPR013087">
    <property type="entry name" value="Znf_C2H2_type"/>
</dbReference>
<evidence type="ECO:0000259" key="10">
    <source>
        <dbReference type="PROSITE" id="PS50157"/>
    </source>
</evidence>
<dbReference type="PROSITE" id="PS50157">
    <property type="entry name" value="ZINC_FINGER_C2H2_2"/>
    <property type="match status" value="2"/>
</dbReference>
<dbReference type="Gene3D" id="3.30.160.60">
    <property type="entry name" value="Classic Zinc Finger"/>
    <property type="match status" value="2"/>
</dbReference>
<feature type="chain" id="PRO_5003394773" evidence="9">
    <location>
        <begin position="22"/>
        <end position="640"/>
    </location>
</feature>
<dbReference type="GO" id="GO:0000981">
    <property type="term" value="F:DNA-binding transcription factor activity, RNA polymerase II-specific"/>
    <property type="evidence" value="ECO:0007669"/>
    <property type="project" value="TreeGrafter"/>
</dbReference>
<feature type="domain" description="C2H2-type" evidence="10">
    <location>
        <begin position="575"/>
        <end position="603"/>
    </location>
</feature>
<proteinExistence type="predicted"/>
<reference evidence="11 12" key="2">
    <citation type="journal article" date="2012" name="Proc. Natl. Acad. Sci. U.S.A.">
        <title>Antigenic diversity is generated by distinct evolutionary mechanisms in African trypanosome species.</title>
        <authorList>
            <person name="Jackson A.P."/>
            <person name="Berry A."/>
            <person name="Aslett M."/>
            <person name="Allison H.C."/>
            <person name="Burton P."/>
            <person name="Vavrova-Anderson J."/>
            <person name="Brown R."/>
            <person name="Browne H."/>
            <person name="Corton N."/>
            <person name="Hauser H."/>
            <person name="Gamble J."/>
            <person name="Gilderthorp R."/>
            <person name="Marcello L."/>
            <person name="McQuillan J."/>
            <person name="Otto T.D."/>
            <person name="Quail M.A."/>
            <person name="Sanders M.J."/>
            <person name="van Tonder A."/>
            <person name="Ginger M.L."/>
            <person name="Field M.C."/>
            <person name="Barry J.D."/>
            <person name="Hertz-Fowler C."/>
            <person name="Berriman M."/>
        </authorList>
    </citation>
    <scope>NUCLEOTIDE SEQUENCE [LARGE SCALE GENOMIC DNA]</scope>
    <source>
        <strain evidence="11 12">IL3000</strain>
    </source>
</reference>
<feature type="domain" description="C2H2-type" evidence="10">
    <location>
        <begin position="615"/>
        <end position="640"/>
    </location>
</feature>
<keyword evidence="3" id="KW-0677">Repeat</keyword>
<evidence type="ECO:0000313" key="11">
    <source>
        <dbReference type="EMBL" id="CCD16641.1"/>
    </source>
</evidence>
<dbReference type="Pfam" id="PF00096">
    <property type="entry name" value="zf-C2H2"/>
    <property type="match status" value="1"/>
</dbReference>
<reference evidence="12" key="1">
    <citation type="submission" date="2011-07" db="EMBL/GenBank/DDBJ databases">
        <title>Divergent evolution of antigenic variation in African trypanosomes.</title>
        <authorList>
            <person name="Jackson A.P."/>
            <person name="Berry A."/>
            <person name="Allison H.C."/>
            <person name="Burton P."/>
            <person name="Anderson J."/>
            <person name="Aslett M."/>
            <person name="Brown R."/>
            <person name="Corton N."/>
            <person name="Harris D."/>
            <person name="Hauser H."/>
            <person name="Gamble J."/>
            <person name="Gilderthorp R."/>
            <person name="McQuillan J."/>
            <person name="Quail M.A."/>
            <person name="Sanders M."/>
            <person name="Van Tonder A."/>
            <person name="Ginger M.L."/>
            <person name="Donelson J.E."/>
            <person name="Field M.C."/>
            <person name="Barry J.D."/>
            <person name="Berriman M."/>
            <person name="Hertz-Fowler C."/>
        </authorList>
    </citation>
    <scope>NUCLEOTIDE SEQUENCE [LARGE SCALE GENOMIC DNA]</scope>
    <source>
        <strain evidence="12">IL3000</strain>
    </source>
</reference>
<evidence type="ECO:0000256" key="8">
    <source>
        <dbReference type="SAM" id="Coils"/>
    </source>
</evidence>
<evidence type="ECO:0000256" key="6">
    <source>
        <dbReference type="ARBA" id="ARBA00023242"/>
    </source>
</evidence>
<evidence type="ECO:0000256" key="2">
    <source>
        <dbReference type="ARBA" id="ARBA00022723"/>
    </source>
</evidence>
<dbReference type="EMBL" id="CAEQ01002377">
    <property type="protein sequence ID" value="CCD16641.1"/>
    <property type="molecule type" value="Genomic_DNA"/>
</dbReference>
<dbReference type="PANTHER" id="PTHR24388">
    <property type="entry name" value="ZINC FINGER PROTEIN"/>
    <property type="match status" value="1"/>
</dbReference>
<comment type="caution">
    <text evidence="11">The sequence shown here is derived from an EMBL/GenBank/DDBJ whole genome shotgun (WGS) entry which is preliminary data.</text>
</comment>